<dbReference type="AlphaFoldDB" id="A0AAD3CV52"/>
<feature type="compositionally biased region" description="Polar residues" evidence="1">
    <location>
        <begin position="14"/>
        <end position="29"/>
    </location>
</feature>
<sequence>MSFLSPVPEHAIPNSLSNDTSNTTGNSRPSRSRSHQKKRLVANFHATLAELKAKQKVVQEKFNAAANIDCELNAIPHSIFRGQKQIPNDADLKLLENTLPDIDESSGSTKDPSEDEDDIRDEEFDQIFNHERRTDSPGKIDNDFYENEDELDDIEIPQTVFSLEMDNDEVSRFGIDTVAGISERNPLNKKDDHNLNHGKMIRGRIDISASIKKPFKKVKKSTKKVAKKVWKKIKPIFCKTKQVFVKPDQPQLERARGELT</sequence>
<proteinExistence type="predicted"/>
<evidence type="ECO:0000313" key="2">
    <source>
        <dbReference type="EMBL" id="GFH52718.1"/>
    </source>
</evidence>
<keyword evidence="3" id="KW-1185">Reference proteome</keyword>
<reference evidence="2 3" key="1">
    <citation type="journal article" date="2021" name="Sci. Rep.">
        <title>The genome of the diatom Chaetoceros tenuissimus carries an ancient integrated fragment of an extant virus.</title>
        <authorList>
            <person name="Hongo Y."/>
            <person name="Kimura K."/>
            <person name="Takaki Y."/>
            <person name="Yoshida Y."/>
            <person name="Baba S."/>
            <person name="Kobayashi G."/>
            <person name="Nagasaki K."/>
            <person name="Hano T."/>
            <person name="Tomaru Y."/>
        </authorList>
    </citation>
    <scope>NUCLEOTIDE SEQUENCE [LARGE SCALE GENOMIC DNA]</scope>
    <source>
        <strain evidence="2 3">NIES-3715</strain>
    </source>
</reference>
<dbReference type="Proteomes" id="UP001054902">
    <property type="component" value="Unassembled WGS sequence"/>
</dbReference>
<evidence type="ECO:0000313" key="3">
    <source>
        <dbReference type="Proteomes" id="UP001054902"/>
    </source>
</evidence>
<comment type="caution">
    <text evidence="2">The sequence shown here is derived from an EMBL/GenBank/DDBJ whole genome shotgun (WGS) entry which is preliminary data.</text>
</comment>
<gene>
    <name evidence="2" type="ORF">CTEN210_09194</name>
</gene>
<evidence type="ECO:0000256" key="1">
    <source>
        <dbReference type="SAM" id="MobiDB-lite"/>
    </source>
</evidence>
<dbReference type="EMBL" id="BLLK01000046">
    <property type="protein sequence ID" value="GFH52718.1"/>
    <property type="molecule type" value="Genomic_DNA"/>
</dbReference>
<accession>A0AAD3CV52</accession>
<feature type="region of interest" description="Disordered" evidence="1">
    <location>
        <begin position="99"/>
        <end position="118"/>
    </location>
</feature>
<organism evidence="2 3">
    <name type="scientific">Chaetoceros tenuissimus</name>
    <dbReference type="NCBI Taxonomy" id="426638"/>
    <lineage>
        <taxon>Eukaryota</taxon>
        <taxon>Sar</taxon>
        <taxon>Stramenopiles</taxon>
        <taxon>Ochrophyta</taxon>
        <taxon>Bacillariophyta</taxon>
        <taxon>Coscinodiscophyceae</taxon>
        <taxon>Chaetocerotophycidae</taxon>
        <taxon>Chaetocerotales</taxon>
        <taxon>Chaetocerotaceae</taxon>
        <taxon>Chaetoceros</taxon>
    </lineage>
</organism>
<name>A0AAD3CV52_9STRA</name>
<feature type="region of interest" description="Disordered" evidence="1">
    <location>
        <begin position="1"/>
        <end position="38"/>
    </location>
</feature>
<protein>
    <submittedName>
        <fullName evidence="2">Uncharacterized protein</fullName>
    </submittedName>
</protein>